<keyword evidence="2" id="KW-1185">Reference proteome</keyword>
<evidence type="ECO:0000313" key="2">
    <source>
        <dbReference type="Proteomes" id="UP000281553"/>
    </source>
</evidence>
<dbReference type="EMBL" id="UYRU01094360">
    <property type="protein sequence ID" value="VDN38999.1"/>
    <property type="molecule type" value="Genomic_DNA"/>
</dbReference>
<evidence type="ECO:0000313" key="1">
    <source>
        <dbReference type="EMBL" id="VDN38999.1"/>
    </source>
</evidence>
<protein>
    <submittedName>
        <fullName evidence="1">Uncharacterized protein</fullName>
    </submittedName>
</protein>
<proteinExistence type="predicted"/>
<dbReference type="AlphaFoldDB" id="A0A3P7RE27"/>
<dbReference type="Proteomes" id="UP000281553">
    <property type="component" value="Unassembled WGS sequence"/>
</dbReference>
<sequence length="121" mass="13753">MLLNAGLDNRRSGIPLPLGGEEAVDENRRTASKIPRRSTITTANTNRWETSLRLFIEGLIADRDTLQSEVDFLIQTIRNWLLTRDDGDFEAPRRSPEVVELTVDNQNVYKQSTDGPEASYY</sequence>
<reference evidence="1 2" key="1">
    <citation type="submission" date="2018-11" db="EMBL/GenBank/DDBJ databases">
        <authorList>
            <consortium name="Pathogen Informatics"/>
        </authorList>
    </citation>
    <scope>NUCLEOTIDE SEQUENCE [LARGE SCALE GENOMIC DNA]</scope>
</reference>
<organism evidence="1 2">
    <name type="scientific">Dibothriocephalus latus</name>
    <name type="common">Fish tapeworm</name>
    <name type="synonym">Diphyllobothrium latum</name>
    <dbReference type="NCBI Taxonomy" id="60516"/>
    <lineage>
        <taxon>Eukaryota</taxon>
        <taxon>Metazoa</taxon>
        <taxon>Spiralia</taxon>
        <taxon>Lophotrochozoa</taxon>
        <taxon>Platyhelminthes</taxon>
        <taxon>Cestoda</taxon>
        <taxon>Eucestoda</taxon>
        <taxon>Diphyllobothriidea</taxon>
        <taxon>Diphyllobothriidae</taxon>
        <taxon>Dibothriocephalus</taxon>
    </lineage>
</organism>
<accession>A0A3P7RE27</accession>
<dbReference type="OrthoDB" id="10254663at2759"/>
<feature type="non-terminal residue" evidence="1">
    <location>
        <position position="121"/>
    </location>
</feature>
<name>A0A3P7RE27_DIBLA</name>
<gene>
    <name evidence="1" type="ORF">DILT_LOCUS17735</name>
</gene>